<dbReference type="Proteomes" id="UP000199340">
    <property type="component" value="Unassembled WGS sequence"/>
</dbReference>
<organism evidence="2 3">
    <name type="scientific">Lutimaribacter saemankumensis</name>
    <dbReference type="NCBI Taxonomy" id="490829"/>
    <lineage>
        <taxon>Bacteria</taxon>
        <taxon>Pseudomonadati</taxon>
        <taxon>Pseudomonadota</taxon>
        <taxon>Alphaproteobacteria</taxon>
        <taxon>Rhodobacterales</taxon>
        <taxon>Roseobacteraceae</taxon>
        <taxon>Lutimaribacter</taxon>
    </lineage>
</organism>
<reference evidence="2 3" key="1">
    <citation type="submission" date="2016-10" db="EMBL/GenBank/DDBJ databases">
        <authorList>
            <person name="de Groot N.N."/>
        </authorList>
    </citation>
    <scope>NUCLEOTIDE SEQUENCE [LARGE SCALE GENOMIC DNA]</scope>
    <source>
        <strain evidence="2 3">DSM 28010</strain>
    </source>
</reference>
<evidence type="ECO:0000313" key="2">
    <source>
        <dbReference type="EMBL" id="SDJ23467.1"/>
    </source>
</evidence>
<evidence type="ECO:0000313" key="3">
    <source>
        <dbReference type="Proteomes" id="UP000199340"/>
    </source>
</evidence>
<dbReference type="RefSeq" id="WP_090030029.1">
    <property type="nucleotide sequence ID" value="NZ_FNEB01000010.1"/>
</dbReference>
<proteinExistence type="predicted"/>
<protein>
    <submittedName>
        <fullName evidence="2">Uncharacterized protein</fullName>
    </submittedName>
</protein>
<accession>A0A1G8S2K5</accession>
<dbReference type="AntiFam" id="ANF00269">
    <property type="entry name" value="Translation of CRISPR region"/>
</dbReference>
<dbReference type="EMBL" id="FNEB01000010">
    <property type="protein sequence ID" value="SDJ23467.1"/>
    <property type="molecule type" value="Genomic_DNA"/>
</dbReference>
<evidence type="ECO:0000256" key="1">
    <source>
        <dbReference type="SAM" id="MobiDB-lite"/>
    </source>
</evidence>
<dbReference type="STRING" id="490829.SAMN05421850_110101"/>
<dbReference type="AlphaFoldDB" id="A0A1G8S2K5"/>
<name>A0A1G8S2K5_9RHOB</name>
<sequence>MQAVKQKNPHMADTVEFSMHDGCGVGHYSSGAVPLMESGVETGLFSSGAAPASRAGLDDGTGTHLFSSGA</sequence>
<feature type="region of interest" description="Disordered" evidence="1">
    <location>
        <begin position="43"/>
        <end position="70"/>
    </location>
</feature>
<gene>
    <name evidence="2" type="ORF">SAMN05421850_110101</name>
</gene>
<keyword evidence="3" id="KW-1185">Reference proteome</keyword>